<dbReference type="InterPro" id="IPR013563">
    <property type="entry name" value="Oligopep_ABC_C"/>
</dbReference>
<keyword evidence="5 7" id="KW-0067">ATP-binding</keyword>
<dbReference type="Proteomes" id="UP000265848">
    <property type="component" value="Unassembled WGS sequence"/>
</dbReference>
<evidence type="ECO:0000256" key="5">
    <source>
        <dbReference type="ARBA" id="ARBA00022840"/>
    </source>
</evidence>
<evidence type="ECO:0000313" key="8">
    <source>
        <dbReference type="Proteomes" id="UP000265848"/>
    </source>
</evidence>
<evidence type="ECO:0000259" key="6">
    <source>
        <dbReference type="PROSITE" id="PS50893"/>
    </source>
</evidence>
<dbReference type="PANTHER" id="PTHR43776:SF7">
    <property type="entry name" value="D,D-DIPEPTIDE TRANSPORT ATP-BINDING PROTEIN DDPF-RELATED"/>
    <property type="match status" value="1"/>
</dbReference>
<dbReference type="InterPro" id="IPR003593">
    <property type="entry name" value="AAA+_ATPase"/>
</dbReference>
<dbReference type="NCBIfam" id="NF008453">
    <property type="entry name" value="PRK11308.1"/>
    <property type="match status" value="2"/>
</dbReference>
<reference evidence="7 8" key="1">
    <citation type="submission" date="2018-08" db="EMBL/GenBank/DDBJ databases">
        <title>Pseudooceanicola sediminis CY03 in the family Rhodobacteracea.</title>
        <authorList>
            <person name="Zhang Y.-J."/>
        </authorList>
    </citation>
    <scope>NUCLEOTIDE SEQUENCE [LARGE SCALE GENOMIC DNA]</scope>
    <source>
        <strain evidence="7 8">CY03</strain>
    </source>
</reference>
<dbReference type="Pfam" id="PF00005">
    <property type="entry name" value="ABC_tran"/>
    <property type="match status" value="2"/>
</dbReference>
<dbReference type="GO" id="GO:0005886">
    <property type="term" value="C:plasma membrane"/>
    <property type="evidence" value="ECO:0007669"/>
    <property type="project" value="UniProtKB-SubCell"/>
</dbReference>
<keyword evidence="3" id="KW-0813">Transport</keyword>
<sequence length="528" mass="57263">MSLLTIENLSLSIHGTPILHDVSLSVAPGQILGVIGESGSGKSMTAFATMQLLPAGAACTGRISLSGQDVLDLSEAQMCALRGNAVGMVFQEPMTALNPLKTIGDQVAETILVHERISRREAMDRARDALARAELPEDRFPLTRYPHELSGGQRQRVVIAMAIALRPALLIADEPTTALDVTTQAQILKLLTRLVREDGMGLLIISHDLAVVADMADEIAIMQRGRVVEHGPARTLFQTMQHPYSRALLAASTHAPDRDPVINDDALLVVQDVVRSYTLPRKALFGPPRVIHAVRGVSFQIKRGESLGLVGESGCGKSTLTRAILGLEQVQSGEITLGGQPVFTGHRPNPQVRRRLQVVFQDPYGSFNPRHRVGRLVTEPFHLSENPPQGAARAAAIAEALEAVGLTAADQHKYIHEFSGGQRQRIAIARALITKPDLIILDEAVSALDVQVRAQILDLLADLSDRFGLTYLFISHDLSVVRSITDRVLVMQLGEIVEQGATEQVLDNPQHPYTQQLVAAAPRLPEDV</sequence>
<name>A0A399IWH0_9RHOB</name>
<accession>A0A399IWH0</accession>
<dbReference type="NCBIfam" id="NF007739">
    <property type="entry name" value="PRK10419.1"/>
    <property type="match status" value="2"/>
</dbReference>
<dbReference type="EMBL" id="QWJJ01000016">
    <property type="protein sequence ID" value="RII37513.1"/>
    <property type="molecule type" value="Genomic_DNA"/>
</dbReference>
<dbReference type="FunFam" id="3.40.50.300:FF:000016">
    <property type="entry name" value="Oligopeptide ABC transporter ATP-binding component"/>
    <property type="match status" value="1"/>
</dbReference>
<dbReference type="GO" id="GO:0015833">
    <property type="term" value="P:peptide transport"/>
    <property type="evidence" value="ECO:0007669"/>
    <property type="project" value="InterPro"/>
</dbReference>
<keyword evidence="4" id="KW-0547">Nucleotide-binding</keyword>
<comment type="similarity">
    <text evidence="2">Belongs to the ABC transporter superfamily.</text>
</comment>
<dbReference type="OrthoDB" id="9802264at2"/>
<evidence type="ECO:0000256" key="4">
    <source>
        <dbReference type="ARBA" id="ARBA00022741"/>
    </source>
</evidence>
<dbReference type="Pfam" id="PF08352">
    <property type="entry name" value="oligo_HPY"/>
    <property type="match status" value="2"/>
</dbReference>
<dbReference type="GO" id="GO:0055085">
    <property type="term" value="P:transmembrane transport"/>
    <property type="evidence" value="ECO:0007669"/>
    <property type="project" value="UniProtKB-ARBA"/>
</dbReference>
<comment type="caution">
    <text evidence="7">The sequence shown here is derived from an EMBL/GenBank/DDBJ whole genome shotgun (WGS) entry which is preliminary data.</text>
</comment>
<dbReference type="SMART" id="SM00382">
    <property type="entry name" value="AAA"/>
    <property type="match status" value="2"/>
</dbReference>
<proteinExistence type="inferred from homology"/>
<feature type="domain" description="ABC transporter" evidence="6">
    <location>
        <begin position="268"/>
        <end position="518"/>
    </location>
</feature>
<dbReference type="PROSITE" id="PS50893">
    <property type="entry name" value="ABC_TRANSPORTER_2"/>
    <property type="match status" value="2"/>
</dbReference>
<dbReference type="PROSITE" id="PS00211">
    <property type="entry name" value="ABC_TRANSPORTER_1"/>
    <property type="match status" value="2"/>
</dbReference>
<dbReference type="InterPro" id="IPR050319">
    <property type="entry name" value="ABC_transp_ATP-bind"/>
</dbReference>
<organism evidence="7 8">
    <name type="scientific">Pseudooceanicola sediminis</name>
    <dbReference type="NCBI Taxonomy" id="2211117"/>
    <lineage>
        <taxon>Bacteria</taxon>
        <taxon>Pseudomonadati</taxon>
        <taxon>Pseudomonadota</taxon>
        <taxon>Alphaproteobacteria</taxon>
        <taxon>Rhodobacterales</taxon>
        <taxon>Paracoccaceae</taxon>
        <taxon>Pseudooceanicola</taxon>
    </lineage>
</organism>
<dbReference type="GO" id="GO:0005524">
    <property type="term" value="F:ATP binding"/>
    <property type="evidence" value="ECO:0007669"/>
    <property type="project" value="UniProtKB-KW"/>
</dbReference>
<dbReference type="InterPro" id="IPR017871">
    <property type="entry name" value="ABC_transporter-like_CS"/>
</dbReference>
<dbReference type="CDD" id="cd03257">
    <property type="entry name" value="ABC_NikE_OppD_transporters"/>
    <property type="match status" value="2"/>
</dbReference>
<dbReference type="InterPro" id="IPR027417">
    <property type="entry name" value="P-loop_NTPase"/>
</dbReference>
<dbReference type="InterPro" id="IPR003439">
    <property type="entry name" value="ABC_transporter-like_ATP-bd"/>
</dbReference>
<dbReference type="RefSeq" id="WP_119400218.1">
    <property type="nucleotide sequence ID" value="NZ_QWJJ01000016.1"/>
</dbReference>
<comment type="subcellular location">
    <subcellularLocation>
        <location evidence="1">Cell inner membrane</location>
        <topology evidence="1">Peripheral membrane protein</topology>
    </subcellularLocation>
</comment>
<evidence type="ECO:0000313" key="7">
    <source>
        <dbReference type="EMBL" id="RII37513.1"/>
    </source>
</evidence>
<evidence type="ECO:0000256" key="2">
    <source>
        <dbReference type="ARBA" id="ARBA00005417"/>
    </source>
</evidence>
<protein>
    <submittedName>
        <fullName evidence="7">ABC transporter ATP-binding protein</fullName>
    </submittedName>
</protein>
<keyword evidence="8" id="KW-1185">Reference proteome</keyword>
<dbReference type="AlphaFoldDB" id="A0A399IWH0"/>
<dbReference type="GO" id="GO:0016887">
    <property type="term" value="F:ATP hydrolysis activity"/>
    <property type="evidence" value="ECO:0007669"/>
    <property type="project" value="InterPro"/>
</dbReference>
<evidence type="ECO:0000256" key="1">
    <source>
        <dbReference type="ARBA" id="ARBA00004417"/>
    </source>
</evidence>
<dbReference type="SUPFAM" id="SSF52540">
    <property type="entry name" value="P-loop containing nucleoside triphosphate hydrolases"/>
    <property type="match status" value="2"/>
</dbReference>
<gene>
    <name evidence="7" type="ORF">DL237_16640</name>
</gene>
<dbReference type="PANTHER" id="PTHR43776">
    <property type="entry name" value="TRANSPORT ATP-BINDING PROTEIN"/>
    <property type="match status" value="1"/>
</dbReference>
<feature type="domain" description="ABC transporter" evidence="6">
    <location>
        <begin position="4"/>
        <end position="249"/>
    </location>
</feature>
<evidence type="ECO:0000256" key="3">
    <source>
        <dbReference type="ARBA" id="ARBA00022448"/>
    </source>
</evidence>
<dbReference type="Gene3D" id="3.40.50.300">
    <property type="entry name" value="P-loop containing nucleotide triphosphate hydrolases"/>
    <property type="match status" value="2"/>
</dbReference>